<dbReference type="InterPro" id="IPR028098">
    <property type="entry name" value="Glyco_trans_4-like_N"/>
</dbReference>
<dbReference type="Proteomes" id="UP001055111">
    <property type="component" value="Unassembled WGS sequence"/>
</dbReference>
<evidence type="ECO:0000256" key="1">
    <source>
        <dbReference type="ARBA" id="ARBA00009481"/>
    </source>
</evidence>
<dbReference type="InterPro" id="IPR001296">
    <property type="entry name" value="Glyco_trans_1"/>
</dbReference>
<proteinExistence type="inferred from homology"/>
<comment type="similarity">
    <text evidence="1">Belongs to the glycosyltransferase group 1 family. Glycosyltransferase 4 subfamily.</text>
</comment>
<evidence type="ECO:0000259" key="4">
    <source>
        <dbReference type="Pfam" id="PF00534"/>
    </source>
</evidence>
<dbReference type="CDD" id="cd03801">
    <property type="entry name" value="GT4_PimA-like"/>
    <property type="match status" value="1"/>
</dbReference>
<evidence type="ECO:0000313" key="7">
    <source>
        <dbReference type="Proteomes" id="UP001055111"/>
    </source>
</evidence>
<keyword evidence="3" id="KW-0808">Transferase</keyword>
<dbReference type="SUPFAM" id="SSF53756">
    <property type="entry name" value="UDP-Glycosyltransferase/glycogen phosphorylase"/>
    <property type="match status" value="1"/>
</dbReference>
<evidence type="ECO:0000256" key="2">
    <source>
        <dbReference type="ARBA" id="ARBA00022676"/>
    </source>
</evidence>
<dbReference type="PANTHER" id="PTHR12526">
    <property type="entry name" value="GLYCOSYLTRANSFERASE"/>
    <property type="match status" value="1"/>
</dbReference>
<comment type="caution">
    <text evidence="6">The sequence shown here is derived from an EMBL/GenBank/DDBJ whole genome shotgun (WGS) entry which is preliminary data.</text>
</comment>
<dbReference type="RefSeq" id="WP_238210227.1">
    <property type="nucleotide sequence ID" value="NZ_BPUS01000001.1"/>
</dbReference>
<organism evidence="6 7">
    <name type="scientific">Caballeronia novacaledonica</name>
    <dbReference type="NCBI Taxonomy" id="1544861"/>
    <lineage>
        <taxon>Bacteria</taxon>
        <taxon>Pseudomonadati</taxon>
        <taxon>Pseudomonadota</taxon>
        <taxon>Betaproteobacteria</taxon>
        <taxon>Burkholderiales</taxon>
        <taxon>Burkholderiaceae</taxon>
        <taxon>Caballeronia</taxon>
    </lineage>
</organism>
<dbReference type="Pfam" id="PF13439">
    <property type="entry name" value="Glyco_transf_4"/>
    <property type="match status" value="1"/>
</dbReference>
<evidence type="ECO:0000256" key="3">
    <source>
        <dbReference type="ARBA" id="ARBA00022679"/>
    </source>
</evidence>
<evidence type="ECO:0000259" key="5">
    <source>
        <dbReference type="Pfam" id="PF13439"/>
    </source>
</evidence>
<dbReference type="Gene3D" id="3.40.50.2000">
    <property type="entry name" value="Glycogen Phosphorylase B"/>
    <property type="match status" value="2"/>
</dbReference>
<keyword evidence="2" id="KW-0328">Glycosyltransferase</keyword>
<reference evidence="6" key="1">
    <citation type="submission" date="2022-09" db="EMBL/GenBank/DDBJ databases">
        <title>Isolation and characterization of 3-chlorobenzoate degrading bacteria from soils in Shizuoka.</title>
        <authorList>
            <person name="Ifat A."/>
            <person name="Ogawa N."/>
            <person name="Kimbara K."/>
            <person name="Moriuchi R."/>
            <person name="Dohra H."/>
            <person name="Shintani M."/>
        </authorList>
    </citation>
    <scope>NUCLEOTIDE SEQUENCE</scope>
    <source>
        <strain evidence="6">19CS4-2</strain>
    </source>
</reference>
<dbReference type="GO" id="GO:0016757">
    <property type="term" value="F:glycosyltransferase activity"/>
    <property type="evidence" value="ECO:0007669"/>
    <property type="project" value="UniProtKB-KW"/>
</dbReference>
<dbReference type="EMBL" id="BPUS01000001">
    <property type="protein sequence ID" value="GJH23875.1"/>
    <property type="molecule type" value="Genomic_DNA"/>
</dbReference>
<gene>
    <name evidence="6" type="ORF">CBA19CS42_05185</name>
</gene>
<sequence>MKILLTNFHRGRGGGHDTYILAIAQALSSQHQIFVAAPATSRLFMQAGALPGVTTFPIDFSAKFKDLAKLPGEYRALRGLLERERFDVIHVNGSPDHRLVMLVMLAWKGKRPRIVLTKHNSIRIKHDFLTRLRATRATDDVIAVSDSTAQLMRESVYGRCPVTVIKNGIDTVGRYAPRDPQAAAQQRGALLGPRAGDRLVIGTVTGFDWYKGTMDMIEAVAALPEPLRDEVMVVVAGVEPNAEQRQQIEALGMSGRVHVAGFVEDVPNVIASFDIGFVLSYAIETVSFACREMMAMGKPVIVSRYAGLPENIDDGVDGWIVEPRDTAGLSSLLQTIIAGRDRLPAIGARARERAVHEFSDERFIADTEEVYRQGGAARSV</sequence>
<protein>
    <submittedName>
        <fullName evidence="6">Glycosyltransferase family 4 protein</fullName>
    </submittedName>
</protein>
<feature type="domain" description="Glycosyl transferase family 1" evidence="4">
    <location>
        <begin position="196"/>
        <end position="352"/>
    </location>
</feature>
<feature type="domain" description="Glycosyltransferase subfamily 4-like N-terminal" evidence="5">
    <location>
        <begin position="14"/>
        <end position="171"/>
    </location>
</feature>
<name>A0AA37I5I9_9BURK</name>
<dbReference type="PANTHER" id="PTHR12526:SF640">
    <property type="entry name" value="COLANIC ACID BIOSYNTHESIS GLYCOSYLTRANSFERASE WCAL-RELATED"/>
    <property type="match status" value="1"/>
</dbReference>
<dbReference type="Pfam" id="PF00534">
    <property type="entry name" value="Glycos_transf_1"/>
    <property type="match status" value="1"/>
</dbReference>
<evidence type="ECO:0000313" key="6">
    <source>
        <dbReference type="EMBL" id="GJH23875.1"/>
    </source>
</evidence>
<accession>A0AA37I5I9</accession>
<dbReference type="AlphaFoldDB" id="A0AA37I5I9"/>